<reference evidence="2 3" key="1">
    <citation type="submission" date="2023-10" db="EMBL/GenBank/DDBJ databases">
        <title>Marine bacteria isolated from horseshoe crab.</title>
        <authorList>
            <person name="Cheng T.H."/>
        </authorList>
    </citation>
    <scope>NUCLEOTIDE SEQUENCE [LARGE SCALE GENOMIC DNA]</scope>
    <source>
        <strain evidence="2 3">HSC6</strain>
    </source>
</reference>
<sequence>MKPVTALFITVLSALLSPTAIANENQTQTVQPRQLAPEEMMFELNEEATCLAAAKYLEKERYDIHLSSYQSLVAEFNVPKKAAESIVNRTHSEYLYFADRAKRRYTEIDHHMLLTSAYTHRCLFMNGFEAQRPFIEAGNNS</sequence>
<name>A0ABU3ZCF5_9GAMM</name>
<accession>A0ABU3ZCF5</accession>
<comment type="caution">
    <text evidence="2">The sequence shown here is derived from an EMBL/GenBank/DDBJ whole genome shotgun (WGS) entry which is preliminary data.</text>
</comment>
<dbReference type="EMBL" id="JAWJZI010000001">
    <property type="protein sequence ID" value="MDV5167789.1"/>
    <property type="molecule type" value="Genomic_DNA"/>
</dbReference>
<dbReference type="RefSeq" id="WP_317520371.1">
    <property type="nucleotide sequence ID" value="NZ_JAWJZI010000001.1"/>
</dbReference>
<gene>
    <name evidence="2" type="ORF">R2X38_02100</name>
</gene>
<proteinExistence type="predicted"/>
<evidence type="ECO:0000313" key="2">
    <source>
        <dbReference type="EMBL" id="MDV5167789.1"/>
    </source>
</evidence>
<feature type="signal peptide" evidence="1">
    <location>
        <begin position="1"/>
        <end position="22"/>
    </location>
</feature>
<dbReference type="Proteomes" id="UP001186452">
    <property type="component" value="Unassembled WGS sequence"/>
</dbReference>
<feature type="chain" id="PRO_5045292450" evidence="1">
    <location>
        <begin position="23"/>
        <end position="141"/>
    </location>
</feature>
<organism evidence="2 3">
    <name type="scientific">Photobacterium rosenbergii</name>
    <dbReference type="NCBI Taxonomy" id="294936"/>
    <lineage>
        <taxon>Bacteria</taxon>
        <taxon>Pseudomonadati</taxon>
        <taxon>Pseudomonadota</taxon>
        <taxon>Gammaproteobacteria</taxon>
        <taxon>Vibrionales</taxon>
        <taxon>Vibrionaceae</taxon>
        <taxon>Photobacterium</taxon>
    </lineage>
</organism>
<evidence type="ECO:0000313" key="3">
    <source>
        <dbReference type="Proteomes" id="UP001186452"/>
    </source>
</evidence>
<evidence type="ECO:0000256" key="1">
    <source>
        <dbReference type="SAM" id="SignalP"/>
    </source>
</evidence>
<keyword evidence="3" id="KW-1185">Reference proteome</keyword>
<protein>
    <submittedName>
        <fullName evidence="2">Uncharacterized protein</fullName>
    </submittedName>
</protein>
<keyword evidence="1" id="KW-0732">Signal</keyword>